<feature type="compositionally biased region" description="Basic and acidic residues" evidence="5">
    <location>
        <begin position="31"/>
        <end position="53"/>
    </location>
</feature>
<evidence type="ECO:0000256" key="5">
    <source>
        <dbReference type="SAM" id="MobiDB-lite"/>
    </source>
</evidence>
<accession>A0ABT5MKF8</accession>
<dbReference type="SUPFAM" id="SSF57716">
    <property type="entry name" value="Glucocorticoid receptor-like (DNA-binding domain)"/>
    <property type="match status" value="1"/>
</dbReference>
<comment type="caution">
    <text evidence="7">The sequence shown here is derived from an EMBL/GenBank/DDBJ whole genome shotgun (WGS) entry which is preliminary data.</text>
</comment>
<dbReference type="RefSeq" id="WP_273929428.1">
    <property type="nucleotide sequence ID" value="NZ_JAQSIO010000013.1"/>
</dbReference>
<dbReference type="InterPro" id="IPR037187">
    <property type="entry name" value="DnaK_N"/>
</dbReference>
<reference evidence="7 8" key="1">
    <citation type="submission" date="2023-02" db="EMBL/GenBank/DDBJ databases">
        <title>Bacterial whole genome sequence for Curvibacter sp. HBC28.</title>
        <authorList>
            <person name="Le V."/>
            <person name="Ko S.-R."/>
            <person name="Ahn C.-Y."/>
            <person name="Oh H.-M."/>
        </authorList>
    </citation>
    <scope>NUCLEOTIDE SEQUENCE [LARGE SCALE GENOMIC DNA]</scope>
    <source>
        <strain evidence="7 8">HBC28</strain>
    </source>
</reference>
<evidence type="ECO:0000256" key="4">
    <source>
        <dbReference type="PROSITE-ProRule" id="PRU00510"/>
    </source>
</evidence>
<evidence type="ECO:0000313" key="8">
    <source>
        <dbReference type="Proteomes" id="UP001528672"/>
    </source>
</evidence>
<keyword evidence="3" id="KW-0862">Zinc</keyword>
<feature type="region of interest" description="Disordered" evidence="5">
    <location>
        <begin position="25"/>
        <end position="53"/>
    </location>
</feature>
<keyword evidence="8" id="KW-1185">Reference proteome</keyword>
<feature type="zinc finger region" description="dksA C4-type" evidence="4">
    <location>
        <begin position="87"/>
        <end position="111"/>
    </location>
</feature>
<gene>
    <name evidence="7" type="ORF">PSQ39_20685</name>
</gene>
<name>A0ABT5MKF8_9BURK</name>
<evidence type="ECO:0000259" key="6">
    <source>
        <dbReference type="Pfam" id="PF01258"/>
    </source>
</evidence>
<evidence type="ECO:0000256" key="3">
    <source>
        <dbReference type="ARBA" id="ARBA00022833"/>
    </source>
</evidence>
<dbReference type="PANTHER" id="PTHR33823:SF4">
    <property type="entry name" value="GENERAL STRESS PROTEIN 16O"/>
    <property type="match status" value="1"/>
</dbReference>
<feature type="domain" description="Zinc finger DksA/TraR C4-type" evidence="6">
    <location>
        <begin position="84"/>
        <end position="117"/>
    </location>
</feature>
<protein>
    <submittedName>
        <fullName evidence="7">TraR/DksA family transcriptional regulator</fullName>
    </submittedName>
</protein>
<dbReference type="Proteomes" id="UP001528672">
    <property type="component" value="Unassembled WGS sequence"/>
</dbReference>
<evidence type="ECO:0000256" key="2">
    <source>
        <dbReference type="ARBA" id="ARBA00022771"/>
    </source>
</evidence>
<sequence>MHHHLTTPYRDQLQAQRASLLAQLTQQRGGLVDRAEAQGRAPQPEESHAQTATERELAFALDERETAEIAAIDAALQRIADGHYGACTECGTDIPAARLHAAPEAERCIHCQEALEHARHA</sequence>
<proteinExistence type="predicted"/>
<dbReference type="InterPro" id="IPR000962">
    <property type="entry name" value="Znf_DskA_TraR"/>
</dbReference>
<evidence type="ECO:0000313" key="7">
    <source>
        <dbReference type="EMBL" id="MDD0817062.1"/>
    </source>
</evidence>
<dbReference type="SUPFAM" id="SSF109635">
    <property type="entry name" value="DnaK suppressor protein DksA, alpha-hairpin domain"/>
    <property type="match status" value="1"/>
</dbReference>
<dbReference type="EMBL" id="JAQSIO010000013">
    <property type="protein sequence ID" value="MDD0817062.1"/>
    <property type="molecule type" value="Genomic_DNA"/>
</dbReference>
<organism evidence="7 8">
    <name type="scientific">Curvibacter microcysteis</name>
    <dbReference type="NCBI Taxonomy" id="3026419"/>
    <lineage>
        <taxon>Bacteria</taxon>
        <taxon>Pseudomonadati</taxon>
        <taxon>Pseudomonadota</taxon>
        <taxon>Betaproteobacteria</taxon>
        <taxon>Burkholderiales</taxon>
        <taxon>Comamonadaceae</taxon>
        <taxon>Curvibacter</taxon>
    </lineage>
</organism>
<dbReference type="PROSITE" id="PS51128">
    <property type="entry name" value="ZF_DKSA_2"/>
    <property type="match status" value="1"/>
</dbReference>
<keyword evidence="2" id="KW-0863">Zinc-finger</keyword>
<dbReference type="Gene3D" id="1.20.120.910">
    <property type="entry name" value="DksA, coiled-coil domain"/>
    <property type="match status" value="1"/>
</dbReference>
<evidence type="ECO:0000256" key="1">
    <source>
        <dbReference type="ARBA" id="ARBA00022723"/>
    </source>
</evidence>
<dbReference type="Pfam" id="PF01258">
    <property type="entry name" value="zf-dskA_traR"/>
    <property type="match status" value="1"/>
</dbReference>
<dbReference type="PANTHER" id="PTHR33823">
    <property type="entry name" value="RNA POLYMERASE-BINDING TRANSCRIPTION FACTOR DKSA-RELATED"/>
    <property type="match status" value="1"/>
</dbReference>
<keyword evidence="1" id="KW-0479">Metal-binding</keyword>